<name>A0AAE8M7V8_9HYPO</name>
<evidence type="ECO:0008006" key="7">
    <source>
        <dbReference type="Google" id="ProtNLM"/>
    </source>
</evidence>
<dbReference type="AlphaFoldDB" id="A0AAE8M7V8"/>
<feature type="domain" description="ZN622/Rei1/Reh1 zinc finger C2H2-type" evidence="4">
    <location>
        <begin position="751"/>
        <end position="807"/>
    </location>
</feature>
<evidence type="ECO:0000313" key="6">
    <source>
        <dbReference type="Proteomes" id="UP001187734"/>
    </source>
</evidence>
<dbReference type="Pfam" id="PF12756">
    <property type="entry name" value="zf-C2H2_2"/>
    <property type="match status" value="1"/>
</dbReference>
<gene>
    <name evidence="5" type="ORF">FTOL_05623</name>
</gene>
<feature type="region of interest" description="Disordered" evidence="2">
    <location>
        <begin position="830"/>
        <end position="888"/>
    </location>
</feature>
<dbReference type="InterPro" id="IPR041661">
    <property type="entry name" value="ZN622/Rei1/Reh1_Znf-C2H2"/>
</dbReference>
<evidence type="ECO:0000256" key="1">
    <source>
        <dbReference type="ARBA" id="ARBA00023002"/>
    </source>
</evidence>
<comment type="caution">
    <text evidence="5">The sequence shown here is derived from an EMBL/GenBank/DDBJ whole genome shotgun (WGS) entry which is preliminary data.</text>
</comment>
<keyword evidence="1" id="KW-0560">Oxidoreductase</keyword>
<accession>A0AAE8M7V8</accession>
<dbReference type="Pfam" id="PF02668">
    <property type="entry name" value="TauD"/>
    <property type="match status" value="1"/>
</dbReference>
<evidence type="ECO:0000256" key="2">
    <source>
        <dbReference type="SAM" id="MobiDB-lite"/>
    </source>
</evidence>
<organism evidence="5 6">
    <name type="scientific">Fusarium torulosum</name>
    <dbReference type="NCBI Taxonomy" id="33205"/>
    <lineage>
        <taxon>Eukaryota</taxon>
        <taxon>Fungi</taxon>
        <taxon>Dikarya</taxon>
        <taxon>Ascomycota</taxon>
        <taxon>Pezizomycotina</taxon>
        <taxon>Sordariomycetes</taxon>
        <taxon>Hypocreomycetidae</taxon>
        <taxon>Hypocreales</taxon>
        <taxon>Nectriaceae</taxon>
        <taxon>Fusarium</taxon>
    </lineage>
</organism>
<dbReference type="Proteomes" id="UP001187734">
    <property type="component" value="Unassembled WGS sequence"/>
</dbReference>
<proteinExistence type="predicted"/>
<dbReference type="InterPro" id="IPR042098">
    <property type="entry name" value="TauD-like_sf"/>
</dbReference>
<dbReference type="InterPro" id="IPR003819">
    <property type="entry name" value="TauD/TfdA-like"/>
</dbReference>
<dbReference type="EMBL" id="ONZP01000176">
    <property type="protein sequence ID" value="SPJ75892.1"/>
    <property type="molecule type" value="Genomic_DNA"/>
</dbReference>
<reference evidence="5" key="1">
    <citation type="submission" date="2018-03" db="EMBL/GenBank/DDBJ databases">
        <authorList>
            <person name="Guldener U."/>
        </authorList>
    </citation>
    <scope>NUCLEOTIDE SEQUENCE</scope>
</reference>
<evidence type="ECO:0000259" key="4">
    <source>
        <dbReference type="Pfam" id="PF12756"/>
    </source>
</evidence>
<evidence type="ECO:0000313" key="5">
    <source>
        <dbReference type="EMBL" id="SPJ75892.1"/>
    </source>
</evidence>
<feature type="domain" description="TauD/TfdA-like" evidence="3">
    <location>
        <begin position="50"/>
        <end position="290"/>
    </location>
</feature>
<dbReference type="Gene3D" id="3.60.130.10">
    <property type="entry name" value="Clavaminate synthase-like"/>
    <property type="match status" value="1"/>
</dbReference>
<dbReference type="SUPFAM" id="SSF51197">
    <property type="entry name" value="Clavaminate synthase-like"/>
    <property type="match status" value="1"/>
</dbReference>
<protein>
    <recommendedName>
        <fullName evidence="7">TauD/TfdA-like domain-containing protein</fullName>
    </recommendedName>
</protein>
<dbReference type="PANTHER" id="PTHR43845">
    <property type="entry name" value="BLR5969 PROTEIN"/>
    <property type="match status" value="1"/>
</dbReference>
<sequence length="953" mass="107545">MVRLKVHILRKPTAQRHLAHSAPSSGAISSSSLQNIQVPDISLAEHIDHAQTVSKHLAKSGMLKITLGFADEESNYLTRLIRSLHQCSGHKLPISHSATRGWFWDVRPSKDKSQAGNHQARSETMSEFPWHTDCSYENPPPRYFALQVLQHDRFGGGTLSIMNVQKLCGLLSSETLSSLAAPEYRMTVPPEFIKSSSRAYITGSILGLTPSSQSPVMRFREDILTPLTDRAAQALEELKGVFRNEEIQAHAILHLRATDLPKGSVVLIDNRQWLHARNDIKDPERHLRRVRYNVIERLVKDNSPNNTYRRSVYTSVTGGGSGSQALFFATDVLENRVHRANFGRLLHNTGVIDNDDWVLSTHWAGDLYRSLDLTCEIVENAGASVLAAGSTMPVSKVANLLQDFHVNVLAGDSSQIISVVHYISTLPPSEREKIKLDKIIYTSESLTAAQRKHIYTILGWVRICSIVGSSEAGPFGVSNPDLTEVDQAADYEDFIFDTRMNIFEILPLSCAEMSESEPLPEGEKGMIAQTSLARLRNPLVRYMTGDIGSLHPLSTKAHAHIPKDEWPHMRVLRLYGRDRRFSFDWDGGYFDFGVLSEVMQQDGLGILQWQIIVDRMESSPESLLEIRLLCRQDFGYREAAIDQFRYFFDVTGGNEHRFRVVFVEGLDGFELSETGRKVVNVQKLKQKVGSVDFTPKSPHSTRSISPRRKRCEDAVDFDQQDQYEQANEDIEEEGDEEDEGESSTSEFIPCQCLFCVHGSATLADSIKHMATEHSYNVPFQDLLAVDLETIISYLHFVIHNYRECICSKGHCRFDISPETEEFYQIPDFENTLTDKQDPSNPVKLPSGKVISHRKHEEPRAPQPSPDQKRSNTPTPTDPGTEIAHKRTVNGNNEIVQANEAILAAQLSRLKVTSDRAAQKEEKRWRGRLERVNNFFALKRFKLDAADGRMGRQF</sequence>
<dbReference type="PANTHER" id="PTHR43845:SF1">
    <property type="entry name" value="BLR5969 PROTEIN"/>
    <property type="match status" value="1"/>
</dbReference>
<dbReference type="GO" id="GO:0016491">
    <property type="term" value="F:oxidoreductase activity"/>
    <property type="evidence" value="ECO:0007669"/>
    <property type="project" value="UniProtKB-KW"/>
</dbReference>
<evidence type="ECO:0000259" key="3">
    <source>
        <dbReference type="Pfam" id="PF02668"/>
    </source>
</evidence>
<keyword evidence="6" id="KW-1185">Reference proteome</keyword>